<dbReference type="InterPro" id="IPR036028">
    <property type="entry name" value="SH3-like_dom_sf"/>
</dbReference>
<evidence type="ECO:0000256" key="2">
    <source>
        <dbReference type="SAM" id="MobiDB-lite"/>
    </source>
</evidence>
<feature type="region of interest" description="Disordered" evidence="2">
    <location>
        <begin position="242"/>
        <end position="265"/>
    </location>
</feature>
<evidence type="ECO:0000313" key="4">
    <source>
        <dbReference type="EMBL" id="KAL3234266.1"/>
    </source>
</evidence>
<dbReference type="SUPFAM" id="SSF50044">
    <property type="entry name" value="SH3-domain"/>
    <property type="match status" value="1"/>
</dbReference>
<sequence length="393" mass="44240">MYIGNPNNITPRPRGNVKVNIGTILGLSIGIPIGLSCLGILLLSILYRRRDRLEQALENSNKKLEYEQHADNNEGSEHATNIGNYVFESDYDFAPPSKPIQMDTYNWHVRTPRKAHAGPSFLDNNGKTVEGTNNLSAGNKLREVDDILYRRPPNIYSIKSSISSKADIIPRRPKKQRKASNWKYESPLSKWFLRSSLYLRNLSDNQVSTANMKNTNILTSVIEGWASPAEVHVLQAGIDDETSEHTLDSSGPSSKNSGDKSTVESSVIVSQTVHIDEELYPEMTLDPRIKSKKKETRSKLQRHMEYVSMMKPLPLTPRSRPSENQLTVGRVYSVVEGYNPLLPDEICVVPGEKLRLLAKHSAGWCLVERETVVNGSQYLNNDRGIIPIRSLYK</sequence>
<organism evidence="4 5">
    <name type="scientific">Nakaseomyces bracarensis</name>
    <dbReference type="NCBI Taxonomy" id="273131"/>
    <lineage>
        <taxon>Eukaryota</taxon>
        <taxon>Fungi</taxon>
        <taxon>Dikarya</taxon>
        <taxon>Ascomycota</taxon>
        <taxon>Saccharomycotina</taxon>
        <taxon>Saccharomycetes</taxon>
        <taxon>Saccharomycetales</taxon>
        <taxon>Saccharomycetaceae</taxon>
        <taxon>Nakaseomyces</taxon>
    </lineage>
</organism>
<evidence type="ECO:0008006" key="6">
    <source>
        <dbReference type="Google" id="ProtNLM"/>
    </source>
</evidence>
<keyword evidence="3" id="KW-0812">Transmembrane</keyword>
<evidence type="ECO:0000313" key="5">
    <source>
        <dbReference type="Proteomes" id="UP001623330"/>
    </source>
</evidence>
<accession>A0ABR4NYL6</accession>
<dbReference type="Proteomes" id="UP001623330">
    <property type="component" value="Unassembled WGS sequence"/>
</dbReference>
<protein>
    <recommendedName>
        <fullName evidence="6">SH3 domain-containing protein</fullName>
    </recommendedName>
</protein>
<comment type="caution">
    <text evidence="4">The sequence shown here is derived from an EMBL/GenBank/DDBJ whole genome shotgun (WGS) entry which is preliminary data.</text>
</comment>
<evidence type="ECO:0000256" key="3">
    <source>
        <dbReference type="SAM" id="Phobius"/>
    </source>
</evidence>
<keyword evidence="5" id="KW-1185">Reference proteome</keyword>
<keyword evidence="3" id="KW-1133">Transmembrane helix</keyword>
<keyword evidence="1" id="KW-0175">Coiled coil</keyword>
<keyword evidence="3" id="KW-0472">Membrane</keyword>
<gene>
    <name evidence="4" type="ORF">RNJ44_03028</name>
</gene>
<proteinExistence type="predicted"/>
<feature type="coiled-coil region" evidence="1">
    <location>
        <begin position="43"/>
        <end position="70"/>
    </location>
</feature>
<name>A0ABR4NYL6_9SACH</name>
<dbReference type="Gene3D" id="2.30.30.40">
    <property type="entry name" value="SH3 Domains"/>
    <property type="match status" value="1"/>
</dbReference>
<dbReference type="EMBL" id="JBEVYD010000003">
    <property type="protein sequence ID" value="KAL3234266.1"/>
    <property type="molecule type" value="Genomic_DNA"/>
</dbReference>
<evidence type="ECO:0000256" key="1">
    <source>
        <dbReference type="SAM" id="Coils"/>
    </source>
</evidence>
<feature type="transmembrane region" description="Helical" evidence="3">
    <location>
        <begin position="20"/>
        <end position="47"/>
    </location>
</feature>
<reference evidence="4 5" key="1">
    <citation type="submission" date="2024-05" db="EMBL/GenBank/DDBJ databases">
        <title>Long read based assembly of the Candida bracarensis genome reveals expanded adhesin content.</title>
        <authorList>
            <person name="Marcet-Houben M."/>
            <person name="Ksiezopolska E."/>
            <person name="Gabaldon T."/>
        </authorList>
    </citation>
    <scope>NUCLEOTIDE SEQUENCE [LARGE SCALE GENOMIC DNA]</scope>
    <source>
        <strain evidence="4 5">CBM6</strain>
    </source>
</reference>